<evidence type="ECO:0000313" key="2">
    <source>
        <dbReference type="Proteomes" id="UP000649617"/>
    </source>
</evidence>
<comment type="caution">
    <text evidence="1">The sequence shown here is derived from an EMBL/GenBank/DDBJ whole genome shotgun (WGS) entry which is preliminary data.</text>
</comment>
<dbReference type="OrthoDB" id="407770at2759"/>
<dbReference type="AlphaFoldDB" id="A0A812RJT2"/>
<sequence>MAEKAVWEVIGGKDKGKEYKERLSFASLVEQVELVGKRLHYKLLTGSGPESGKAA</sequence>
<accession>A0A812RJT2</accession>
<protein>
    <submittedName>
        <fullName evidence="1">CPK2 protein</fullName>
    </submittedName>
</protein>
<evidence type="ECO:0000313" key="1">
    <source>
        <dbReference type="EMBL" id="CAE7445376.1"/>
    </source>
</evidence>
<gene>
    <name evidence="1" type="primary">CPK2</name>
    <name evidence="1" type="ORF">SPIL2461_LOCUS10851</name>
</gene>
<reference evidence="1" key="1">
    <citation type="submission" date="2021-02" db="EMBL/GenBank/DDBJ databases">
        <authorList>
            <person name="Dougan E. K."/>
            <person name="Rhodes N."/>
            <person name="Thang M."/>
            <person name="Chan C."/>
        </authorList>
    </citation>
    <scope>NUCLEOTIDE SEQUENCE</scope>
</reference>
<name>A0A812RJT2_SYMPI</name>
<proteinExistence type="predicted"/>
<dbReference type="EMBL" id="CAJNIZ010020779">
    <property type="protein sequence ID" value="CAE7445376.1"/>
    <property type="molecule type" value="Genomic_DNA"/>
</dbReference>
<keyword evidence="2" id="KW-1185">Reference proteome</keyword>
<dbReference type="Proteomes" id="UP000649617">
    <property type="component" value="Unassembled WGS sequence"/>
</dbReference>
<organism evidence="1 2">
    <name type="scientific">Symbiodinium pilosum</name>
    <name type="common">Dinoflagellate</name>
    <dbReference type="NCBI Taxonomy" id="2952"/>
    <lineage>
        <taxon>Eukaryota</taxon>
        <taxon>Sar</taxon>
        <taxon>Alveolata</taxon>
        <taxon>Dinophyceae</taxon>
        <taxon>Suessiales</taxon>
        <taxon>Symbiodiniaceae</taxon>
        <taxon>Symbiodinium</taxon>
    </lineage>
</organism>